<organism evidence="2 3">
    <name type="scientific">Prolixibacter bellariivorans</name>
    <dbReference type="NCBI Taxonomy" id="314319"/>
    <lineage>
        <taxon>Bacteria</taxon>
        <taxon>Pseudomonadati</taxon>
        <taxon>Bacteroidota</taxon>
        <taxon>Bacteroidia</taxon>
        <taxon>Marinilabiliales</taxon>
        <taxon>Prolixibacteraceae</taxon>
        <taxon>Prolixibacter</taxon>
    </lineage>
</organism>
<feature type="transmembrane region" description="Helical" evidence="1">
    <location>
        <begin position="421"/>
        <end position="437"/>
    </location>
</feature>
<keyword evidence="1" id="KW-0472">Membrane</keyword>
<reference evidence="2 3" key="1">
    <citation type="submission" date="2019-10" db="EMBL/GenBank/DDBJ databases">
        <title>Prolixibacter strains distinguished by the presence of nitrate reductase genes were adept at nitrate-dependent anaerobic corrosion of metallic iron and carbon steel.</title>
        <authorList>
            <person name="Iino T."/>
            <person name="Shono N."/>
            <person name="Ito K."/>
            <person name="Nakamura R."/>
            <person name="Sueoka K."/>
            <person name="Harayama S."/>
            <person name="Ohkuma M."/>
        </authorList>
    </citation>
    <scope>NUCLEOTIDE SEQUENCE [LARGE SCALE GENOMIC DNA]</scope>
    <source>
        <strain evidence="2 3">JCM 13498</strain>
    </source>
</reference>
<keyword evidence="3" id="KW-1185">Reference proteome</keyword>
<name>A0A5M4B334_9BACT</name>
<evidence type="ECO:0000256" key="1">
    <source>
        <dbReference type="SAM" id="Phobius"/>
    </source>
</evidence>
<dbReference type="RefSeq" id="WP_025865971.1">
    <property type="nucleotide sequence ID" value="NZ_BLAX01000001.1"/>
</dbReference>
<sequence>METPHTKPVNHTQKVKSLQEFRSLHATTFLCGQFITGKSTRYIISKLTSCLDEYTNDLRSSSDTPAQFQPLTYSPNEREEISGIFHSRFFNSMHPDSYHQHKAFYKDVKSYTISFEKEVHLAYKDEAISVLFDRLDLFFFPKGLLLYSFRMRQNGLTYDAITYCNATFRAITRYVNTRQETEKLNVGEDFLSLFQPLICIHNVCLSNNSPQTIPAGDYSVSTVKRYQELLKNGNKLKCFVVAEEDPAQEYPAGYTRENLLFDMATNCPIGASIDPENPFHPSPDYYRQLVDNNKINYFWNWQGLALFDSFVVVLDRPQYYQLEAWHNEYFRFIYIHSLFVKNYLSEINKAFRKARPSIHLADEFQAFDKIFNLHHISHNFLPQAIYEKIRIGLEIDSELEQLHVSLERESAKQEKQREQRMNLILAFVALLAIFSSIKDGADWFIALGWLPNEGSAYNLFTLIELVLVVVIPVGLYIRHKKLSK</sequence>
<keyword evidence="1" id="KW-1133">Transmembrane helix</keyword>
<dbReference type="OrthoDB" id="1123511at2"/>
<dbReference type="EMBL" id="BLAX01000001">
    <property type="protein sequence ID" value="GET34550.1"/>
    <property type="molecule type" value="Genomic_DNA"/>
</dbReference>
<evidence type="ECO:0000313" key="3">
    <source>
        <dbReference type="Proteomes" id="UP000391834"/>
    </source>
</evidence>
<accession>A0A5M4B334</accession>
<comment type="caution">
    <text evidence="2">The sequence shown here is derived from an EMBL/GenBank/DDBJ whole genome shotgun (WGS) entry which is preliminary data.</text>
</comment>
<proteinExistence type="predicted"/>
<gene>
    <name evidence="2" type="ORF">PbJCM13498_34130</name>
</gene>
<keyword evidence="1" id="KW-0812">Transmembrane</keyword>
<evidence type="ECO:0000313" key="2">
    <source>
        <dbReference type="EMBL" id="GET34550.1"/>
    </source>
</evidence>
<feature type="transmembrane region" description="Helical" evidence="1">
    <location>
        <begin position="457"/>
        <end position="477"/>
    </location>
</feature>
<protein>
    <submittedName>
        <fullName evidence="2">Uncharacterized protein</fullName>
    </submittedName>
</protein>
<dbReference type="Proteomes" id="UP000391834">
    <property type="component" value="Unassembled WGS sequence"/>
</dbReference>
<dbReference type="AlphaFoldDB" id="A0A5M4B334"/>